<sequence>MRRQQPRRGIARGGISSTLDLGAVLLFWIAVFFVLVDLVQVGRGWAVAQEAAYDAAQGVAAYGCWTSTVTQVVQQDVAGLTLAPGRGVTVALTTPQGAPITQQVLFVSSGGGGLTSGYDPAMVVTVDVPIQIGGWMGIPVLSITMQGRAEVTSDAYYNAQANLPAGSASCTTPQG</sequence>
<keyword evidence="1" id="KW-1133">Transmembrane helix</keyword>
<name>A0A1W1W6N0_SULTA</name>
<dbReference type="EMBL" id="FWWY01000001">
    <property type="protein sequence ID" value="SMC01938.1"/>
    <property type="molecule type" value="Genomic_DNA"/>
</dbReference>
<protein>
    <submittedName>
        <fullName evidence="2">Uncharacterized protein</fullName>
    </submittedName>
</protein>
<keyword evidence="3" id="KW-1185">Reference proteome</keyword>
<organism evidence="2 3">
    <name type="scientific">Sulfobacillus thermosulfidooxidans (strain DSM 9293 / VKM B-1269 / AT-1)</name>
    <dbReference type="NCBI Taxonomy" id="929705"/>
    <lineage>
        <taxon>Bacteria</taxon>
        <taxon>Bacillati</taxon>
        <taxon>Bacillota</taxon>
        <taxon>Clostridia</taxon>
        <taxon>Eubacteriales</taxon>
        <taxon>Clostridiales Family XVII. Incertae Sedis</taxon>
        <taxon>Sulfobacillus</taxon>
    </lineage>
</organism>
<evidence type="ECO:0000256" key="1">
    <source>
        <dbReference type="SAM" id="Phobius"/>
    </source>
</evidence>
<feature type="transmembrane region" description="Helical" evidence="1">
    <location>
        <begin position="21"/>
        <end position="39"/>
    </location>
</feature>
<keyword evidence="1" id="KW-0472">Membrane</keyword>
<keyword evidence="1" id="KW-0812">Transmembrane</keyword>
<dbReference type="Proteomes" id="UP000192660">
    <property type="component" value="Unassembled WGS sequence"/>
</dbReference>
<evidence type="ECO:0000313" key="3">
    <source>
        <dbReference type="Proteomes" id="UP000192660"/>
    </source>
</evidence>
<evidence type="ECO:0000313" key="2">
    <source>
        <dbReference type="EMBL" id="SMC01938.1"/>
    </source>
</evidence>
<accession>A0A1W1W6N0</accession>
<dbReference type="RefSeq" id="WP_084660689.1">
    <property type="nucleotide sequence ID" value="NZ_FWWY01000001.1"/>
</dbReference>
<gene>
    <name evidence="2" type="ORF">SAMN00768000_0167</name>
</gene>
<reference evidence="3" key="1">
    <citation type="submission" date="2017-04" db="EMBL/GenBank/DDBJ databases">
        <authorList>
            <person name="Varghese N."/>
            <person name="Submissions S."/>
        </authorList>
    </citation>
    <scope>NUCLEOTIDE SEQUENCE [LARGE SCALE GENOMIC DNA]</scope>
    <source>
        <strain evidence="3">DSM 9293</strain>
    </source>
</reference>
<dbReference type="AlphaFoldDB" id="A0A1W1W6N0"/>
<proteinExistence type="predicted"/>
<dbReference type="OrthoDB" id="9900157at2"/>